<dbReference type="InterPro" id="IPR001128">
    <property type="entry name" value="Cyt_P450"/>
</dbReference>
<organism evidence="7">
    <name type="scientific">freshwater metagenome</name>
    <dbReference type="NCBI Taxonomy" id="449393"/>
    <lineage>
        <taxon>unclassified sequences</taxon>
        <taxon>metagenomes</taxon>
        <taxon>ecological metagenomes</taxon>
    </lineage>
</organism>
<name>A0A6J6H9A6_9ZZZZ</name>
<dbReference type="InterPro" id="IPR002397">
    <property type="entry name" value="Cyt_P450_B"/>
</dbReference>
<keyword evidence="6" id="KW-0503">Monooxygenase</keyword>
<proteinExistence type="inferred from homology"/>
<evidence type="ECO:0000256" key="2">
    <source>
        <dbReference type="ARBA" id="ARBA00022617"/>
    </source>
</evidence>
<evidence type="ECO:0000256" key="3">
    <source>
        <dbReference type="ARBA" id="ARBA00022723"/>
    </source>
</evidence>
<dbReference type="GO" id="GO:0016705">
    <property type="term" value="F:oxidoreductase activity, acting on paired donors, with incorporation or reduction of molecular oxygen"/>
    <property type="evidence" value="ECO:0007669"/>
    <property type="project" value="InterPro"/>
</dbReference>
<keyword evidence="2" id="KW-0349">Heme</keyword>
<protein>
    <submittedName>
        <fullName evidence="7">Unannotated protein</fullName>
    </submittedName>
</protein>
<accession>A0A6J6H9A6</accession>
<dbReference type="FunFam" id="1.10.630.10:FF:000018">
    <property type="entry name" value="Cytochrome P450 monooxygenase"/>
    <property type="match status" value="1"/>
</dbReference>
<evidence type="ECO:0000313" key="7">
    <source>
        <dbReference type="EMBL" id="CAB4609400.1"/>
    </source>
</evidence>
<reference evidence="7" key="1">
    <citation type="submission" date="2020-05" db="EMBL/GenBank/DDBJ databases">
        <authorList>
            <person name="Chiriac C."/>
            <person name="Salcher M."/>
            <person name="Ghai R."/>
            <person name="Kavagutti S V."/>
        </authorList>
    </citation>
    <scope>NUCLEOTIDE SEQUENCE</scope>
</reference>
<dbReference type="InterPro" id="IPR036396">
    <property type="entry name" value="Cyt_P450_sf"/>
</dbReference>
<dbReference type="InterPro" id="IPR017972">
    <property type="entry name" value="Cyt_P450_CS"/>
</dbReference>
<dbReference type="PROSITE" id="PS00086">
    <property type="entry name" value="CYTOCHROME_P450"/>
    <property type="match status" value="1"/>
</dbReference>
<dbReference type="GO" id="GO:0020037">
    <property type="term" value="F:heme binding"/>
    <property type="evidence" value="ECO:0007669"/>
    <property type="project" value="InterPro"/>
</dbReference>
<keyword evidence="3" id="KW-0479">Metal-binding</keyword>
<keyword evidence="5" id="KW-0408">Iron</keyword>
<dbReference type="GO" id="GO:0004497">
    <property type="term" value="F:monooxygenase activity"/>
    <property type="evidence" value="ECO:0007669"/>
    <property type="project" value="UniProtKB-KW"/>
</dbReference>
<comment type="similarity">
    <text evidence="1">Belongs to the cytochrome P450 family.</text>
</comment>
<dbReference type="EMBL" id="CAEZUP010000035">
    <property type="protein sequence ID" value="CAB4609400.1"/>
    <property type="molecule type" value="Genomic_DNA"/>
</dbReference>
<keyword evidence="4" id="KW-0560">Oxidoreductase</keyword>
<dbReference type="AlphaFoldDB" id="A0A6J6H9A6"/>
<dbReference type="PRINTS" id="PR00359">
    <property type="entry name" value="BP450"/>
</dbReference>
<evidence type="ECO:0000256" key="4">
    <source>
        <dbReference type="ARBA" id="ARBA00023002"/>
    </source>
</evidence>
<evidence type="ECO:0000256" key="6">
    <source>
        <dbReference type="ARBA" id="ARBA00023033"/>
    </source>
</evidence>
<dbReference type="PANTHER" id="PTHR46696">
    <property type="entry name" value="P450, PUTATIVE (EUROFUNG)-RELATED"/>
    <property type="match status" value="1"/>
</dbReference>
<dbReference type="GO" id="GO:0005506">
    <property type="term" value="F:iron ion binding"/>
    <property type="evidence" value="ECO:0007669"/>
    <property type="project" value="InterPro"/>
</dbReference>
<dbReference type="SUPFAM" id="SSF48264">
    <property type="entry name" value="Cytochrome P450"/>
    <property type="match status" value="1"/>
</dbReference>
<gene>
    <name evidence="7" type="ORF">UFOPK1835_00981</name>
</gene>
<dbReference type="PANTHER" id="PTHR46696:SF3">
    <property type="entry name" value="PULCHERRIMINIC ACID SYNTHASE"/>
    <property type="match status" value="1"/>
</dbReference>
<dbReference type="Pfam" id="PF00067">
    <property type="entry name" value="p450"/>
    <property type="match status" value="1"/>
</dbReference>
<evidence type="ECO:0000256" key="1">
    <source>
        <dbReference type="ARBA" id="ARBA00010617"/>
    </source>
</evidence>
<evidence type="ECO:0000256" key="5">
    <source>
        <dbReference type="ARBA" id="ARBA00023004"/>
    </source>
</evidence>
<dbReference type="Gene3D" id="1.10.630.10">
    <property type="entry name" value="Cytochrome P450"/>
    <property type="match status" value="1"/>
</dbReference>
<sequence>MAEQEALSKKDEFFGHGVVGDPYPSLMELAGKCPVHPGTISSNFGMIGAEDILFPDVDQVIVLSFDSVEAGFKDVENLSSCWYEPSLGAMIGRTIIEMDPPEHGRHRQLIQGALTKKEMERWEDDFVRGIVDTSIDDFIASGRAELVADFALRYPLRVIAAACGLPEADVDLFYGWAALLTNVSVSAEERLAAAADFGAYLQSVIDERRVTPGSDLVSHLVRAEFRDQSGHQALNDDEIVAFLRLLLPAAAQTTYRTLCNLLFGLLTHPDQLAALSADHGLIAQAIEEGLRWEPPLMSFGRMAVADTEIDGVAIPAGTPVNLIVGAANHDPGRWDDADKFDIFRPPQPHLAFGSGAHVCLGIHFARMELRVAMEQLLNRLPGLRLAPDAGDISISGLGQRSPGTLPVVFDSPNEEKGHR</sequence>